<comment type="caution">
    <text evidence="1">The sequence shown here is derived from an EMBL/GenBank/DDBJ whole genome shotgun (WGS) entry which is preliminary data.</text>
</comment>
<protein>
    <submittedName>
        <fullName evidence="1">Uncharacterized protein</fullName>
    </submittedName>
</protein>
<sequence>MRNWIAAFRKILSSSDARTGVRERYLKQRAQHRALAGRVGATPRTTNRRTTKSVNLQTVVNVVTAVLVARVFGSDAIALLRRAAAMGVRVGVSELRRGDRAGGER</sequence>
<evidence type="ECO:0000313" key="2">
    <source>
        <dbReference type="Proteomes" id="UP001499947"/>
    </source>
</evidence>
<dbReference type="Proteomes" id="UP001499947">
    <property type="component" value="Unassembled WGS sequence"/>
</dbReference>
<gene>
    <name evidence="1" type="ORF">GCM10009680_84200</name>
</gene>
<accession>A0ABP4VLI3</accession>
<keyword evidence="2" id="KW-1185">Reference proteome</keyword>
<proteinExistence type="predicted"/>
<organism evidence="1 2">
    <name type="scientific">Streptomyces yatensis</name>
    <dbReference type="NCBI Taxonomy" id="155177"/>
    <lineage>
        <taxon>Bacteria</taxon>
        <taxon>Bacillati</taxon>
        <taxon>Actinomycetota</taxon>
        <taxon>Actinomycetes</taxon>
        <taxon>Kitasatosporales</taxon>
        <taxon>Streptomycetaceae</taxon>
        <taxon>Streptomyces</taxon>
        <taxon>Streptomyces violaceusniger group</taxon>
    </lineage>
</organism>
<reference evidence="2" key="1">
    <citation type="journal article" date="2019" name="Int. J. Syst. Evol. Microbiol.">
        <title>The Global Catalogue of Microorganisms (GCM) 10K type strain sequencing project: providing services to taxonomists for standard genome sequencing and annotation.</title>
        <authorList>
            <consortium name="The Broad Institute Genomics Platform"/>
            <consortium name="The Broad Institute Genome Sequencing Center for Infectious Disease"/>
            <person name="Wu L."/>
            <person name="Ma J."/>
        </authorList>
    </citation>
    <scope>NUCLEOTIDE SEQUENCE [LARGE SCALE GENOMIC DNA]</scope>
    <source>
        <strain evidence="2">JCM 13244</strain>
    </source>
</reference>
<evidence type="ECO:0000313" key="1">
    <source>
        <dbReference type="EMBL" id="GAA1730477.1"/>
    </source>
</evidence>
<name>A0ABP4VLI3_9ACTN</name>
<dbReference type="EMBL" id="BAAALR010000142">
    <property type="protein sequence ID" value="GAA1730477.1"/>
    <property type="molecule type" value="Genomic_DNA"/>
</dbReference>